<dbReference type="Proteomes" id="UP001165460">
    <property type="component" value="Unassembled WGS sequence"/>
</dbReference>
<evidence type="ECO:0000313" key="3">
    <source>
        <dbReference type="EMBL" id="MCJ0741375.1"/>
    </source>
</evidence>
<organism evidence="3 4">
    <name type="scientific">Pedobacter montanisoli</name>
    <dbReference type="NCBI Taxonomy" id="2923277"/>
    <lineage>
        <taxon>Bacteria</taxon>
        <taxon>Pseudomonadati</taxon>
        <taxon>Bacteroidota</taxon>
        <taxon>Sphingobacteriia</taxon>
        <taxon>Sphingobacteriales</taxon>
        <taxon>Sphingobacteriaceae</taxon>
        <taxon>Pedobacter</taxon>
    </lineage>
</organism>
<gene>
    <name evidence="3" type="ORF">MMF97_01550</name>
</gene>
<evidence type="ECO:0000256" key="1">
    <source>
        <dbReference type="SAM" id="SignalP"/>
    </source>
</evidence>
<dbReference type="PANTHER" id="PTHR14969">
    <property type="entry name" value="SPHINGOSINE-1-PHOSPHATE PHOSPHOHYDROLASE"/>
    <property type="match status" value="1"/>
</dbReference>
<keyword evidence="4" id="KW-1185">Reference proteome</keyword>
<evidence type="ECO:0000313" key="4">
    <source>
        <dbReference type="Proteomes" id="UP001165460"/>
    </source>
</evidence>
<sequence>MKQLSLFLCGLILWCNAKALETDSVKTPHFNYKVVLVPAALMVSGVLLNSNNPESVKNEIVEFRNNHMPNFRAKIDDYLQFSPIAMAYGLDAMGIASKNPAQTRSFLLLKGEVLAVGTSFLLKNLCRQVRPDGSGFNSFPSGHTTQAFAAATFLSEEYKGRYPWVPYAAYGVATSVGALRMANNKHYISDVLFGAGLGILAMKTPYWLKQKKHTAVPQW</sequence>
<feature type="domain" description="Phosphatidic acid phosphatase type 2/haloperoxidase" evidence="2">
    <location>
        <begin position="103"/>
        <end position="206"/>
    </location>
</feature>
<dbReference type="Gene3D" id="1.20.144.10">
    <property type="entry name" value="Phosphatidic acid phosphatase type 2/haloperoxidase"/>
    <property type="match status" value="1"/>
</dbReference>
<protein>
    <submittedName>
        <fullName evidence="3">Phosphatase PAP2 family protein</fullName>
    </submittedName>
</protein>
<dbReference type="EMBL" id="JALGBH010000001">
    <property type="protein sequence ID" value="MCJ0741375.1"/>
    <property type="molecule type" value="Genomic_DNA"/>
</dbReference>
<feature type="signal peptide" evidence="1">
    <location>
        <begin position="1"/>
        <end position="19"/>
    </location>
</feature>
<dbReference type="Pfam" id="PF01569">
    <property type="entry name" value="PAP2"/>
    <property type="match status" value="1"/>
</dbReference>
<dbReference type="InterPro" id="IPR000326">
    <property type="entry name" value="PAP2/HPO"/>
</dbReference>
<dbReference type="InterPro" id="IPR036938">
    <property type="entry name" value="PAP2/HPO_sf"/>
</dbReference>
<name>A0ABS9ZS05_9SPHI</name>
<accession>A0ABS9ZS05</accession>
<proteinExistence type="predicted"/>
<dbReference type="SMART" id="SM00014">
    <property type="entry name" value="acidPPc"/>
    <property type="match status" value="1"/>
</dbReference>
<feature type="chain" id="PRO_5045680317" evidence="1">
    <location>
        <begin position="20"/>
        <end position="219"/>
    </location>
</feature>
<dbReference type="SUPFAM" id="SSF48317">
    <property type="entry name" value="Acid phosphatase/Vanadium-dependent haloperoxidase"/>
    <property type="match status" value="1"/>
</dbReference>
<evidence type="ECO:0000259" key="2">
    <source>
        <dbReference type="SMART" id="SM00014"/>
    </source>
</evidence>
<comment type="caution">
    <text evidence="3">The sequence shown here is derived from an EMBL/GenBank/DDBJ whole genome shotgun (WGS) entry which is preliminary data.</text>
</comment>
<reference evidence="3" key="1">
    <citation type="submission" date="2022-03" db="EMBL/GenBank/DDBJ databases">
        <authorList>
            <person name="Woo C.Y."/>
        </authorList>
    </citation>
    <scope>NUCLEOTIDE SEQUENCE</scope>
    <source>
        <strain evidence="3">CYS-01</strain>
    </source>
</reference>
<keyword evidence="1" id="KW-0732">Signal</keyword>
<dbReference type="RefSeq" id="WP_243357899.1">
    <property type="nucleotide sequence ID" value="NZ_JALGBH010000001.1"/>
</dbReference>
<dbReference type="CDD" id="cd03394">
    <property type="entry name" value="PAP2_like_5"/>
    <property type="match status" value="1"/>
</dbReference>
<dbReference type="PANTHER" id="PTHR14969:SF13">
    <property type="entry name" value="AT30094P"/>
    <property type="match status" value="1"/>
</dbReference>